<feature type="compositionally biased region" description="Polar residues" evidence="1">
    <location>
        <begin position="296"/>
        <end position="316"/>
    </location>
</feature>
<reference evidence="3" key="1">
    <citation type="submission" date="2011-07" db="EMBL/GenBank/DDBJ databases">
        <authorList>
            <consortium name="Caenorhabditis brenneri Sequencing and Analysis Consortium"/>
            <person name="Wilson R.K."/>
        </authorList>
    </citation>
    <scope>NUCLEOTIDE SEQUENCE [LARGE SCALE GENOMIC DNA]</scope>
    <source>
        <strain evidence="3">PB2801</strain>
    </source>
</reference>
<keyword evidence="3" id="KW-1185">Reference proteome</keyword>
<dbReference type="AlphaFoldDB" id="G0NA58"/>
<feature type="compositionally biased region" description="Basic and acidic residues" evidence="1">
    <location>
        <begin position="284"/>
        <end position="295"/>
    </location>
</feature>
<feature type="compositionally biased region" description="Basic and acidic residues" evidence="1">
    <location>
        <begin position="179"/>
        <end position="195"/>
    </location>
</feature>
<dbReference type="OrthoDB" id="5842445at2759"/>
<name>G0NA58_CAEBE</name>
<feature type="region of interest" description="Disordered" evidence="1">
    <location>
        <begin position="385"/>
        <end position="499"/>
    </location>
</feature>
<feature type="compositionally biased region" description="Polar residues" evidence="1">
    <location>
        <begin position="264"/>
        <end position="275"/>
    </location>
</feature>
<sequence length="499" mass="57149">MGNRSSSHYPPPPHWMHQRTSYSTTTSPYPESKQRPIAPGAFAEPYMLHNPHHPQSKAQMRRSMISLNADSGYMGGPDSERLRQMRGSRMSLNQVDFEPAMMPPPPRILIPHDAKTLKKLEKMEKKHQKLMKKLGARGIPMLPVPPPPIHPMYSRAMSFDDLHRMHEAPEIDVRMRQRDWRATEERRGLPTRRETQSQYVKHNYSSTNRRTELNGSLASSSPMTSSEEGGHSSDPWNTSSISSGKRDVISPPMYSSTPHHHNHQQISSTHHQVTSPQPPITKTIEVKVERSEKVEQQVTEPQKAPSNQTTSSTSSRIQHHHHHVAPNSNATYAQPIIRGQPSYGSRSSSIATSQMRCDQSEIDFSWVNEEEDKLKRESKRIDSLPEFYFGMDPPPVVASDSEKENEEEKRRRRKSSVLEKTAAFEIEARRNDRKEPAFLSRSSHQLLTTSEIPPADYSPLSIHTKEMGGPAERRIYRIQKQQQQQQSSEDRRYRSSIAF</sequence>
<organism evidence="3">
    <name type="scientific">Caenorhabditis brenneri</name>
    <name type="common">Nematode worm</name>
    <dbReference type="NCBI Taxonomy" id="135651"/>
    <lineage>
        <taxon>Eukaryota</taxon>
        <taxon>Metazoa</taxon>
        <taxon>Ecdysozoa</taxon>
        <taxon>Nematoda</taxon>
        <taxon>Chromadorea</taxon>
        <taxon>Rhabditida</taxon>
        <taxon>Rhabditina</taxon>
        <taxon>Rhabditomorpha</taxon>
        <taxon>Rhabditoidea</taxon>
        <taxon>Rhabditidae</taxon>
        <taxon>Peloderinae</taxon>
        <taxon>Caenorhabditis</taxon>
    </lineage>
</organism>
<evidence type="ECO:0000313" key="2">
    <source>
        <dbReference type="EMBL" id="EGT56007.1"/>
    </source>
</evidence>
<evidence type="ECO:0000256" key="1">
    <source>
        <dbReference type="SAM" id="MobiDB-lite"/>
    </source>
</evidence>
<dbReference type="Proteomes" id="UP000008068">
    <property type="component" value="Unassembled WGS sequence"/>
</dbReference>
<gene>
    <name evidence="2" type="ORF">CAEBREN_24555</name>
</gene>
<evidence type="ECO:0000313" key="3">
    <source>
        <dbReference type="Proteomes" id="UP000008068"/>
    </source>
</evidence>
<proteinExistence type="predicted"/>
<accession>G0NA58</accession>
<feature type="compositionally biased region" description="Polar residues" evidence="1">
    <location>
        <begin position="234"/>
        <end position="243"/>
    </location>
</feature>
<feature type="compositionally biased region" description="Basic and acidic residues" evidence="1">
    <location>
        <begin position="426"/>
        <end position="436"/>
    </location>
</feature>
<dbReference type="HOGENOM" id="CLU_042452_0_0_1"/>
<feature type="region of interest" description="Disordered" evidence="1">
    <location>
        <begin position="1"/>
        <end position="40"/>
    </location>
</feature>
<feature type="compositionally biased region" description="Polar residues" evidence="1">
    <location>
        <begin position="196"/>
        <end position="227"/>
    </location>
</feature>
<feature type="compositionally biased region" description="Polar residues" evidence="1">
    <location>
        <begin position="440"/>
        <end position="451"/>
    </location>
</feature>
<dbReference type="FunCoup" id="G0NA58">
    <property type="interactions" value="155"/>
</dbReference>
<feature type="compositionally biased region" description="Basic and acidic residues" evidence="1">
    <location>
        <begin position="400"/>
        <end position="409"/>
    </location>
</feature>
<feature type="region of interest" description="Disordered" evidence="1">
    <location>
        <begin position="179"/>
        <end position="333"/>
    </location>
</feature>
<feature type="compositionally biased region" description="Low complexity" evidence="1">
    <location>
        <begin position="20"/>
        <end position="31"/>
    </location>
</feature>
<dbReference type="eggNOG" id="ENOG502SZ0P">
    <property type="taxonomic scope" value="Eukaryota"/>
</dbReference>
<dbReference type="STRING" id="135651.G0NA58"/>
<dbReference type="EMBL" id="GL379853">
    <property type="protein sequence ID" value="EGT56007.1"/>
    <property type="molecule type" value="Genomic_DNA"/>
</dbReference>
<dbReference type="InParanoid" id="G0NA58"/>
<protein>
    <submittedName>
        <fullName evidence="2">Uncharacterized protein</fullName>
    </submittedName>
</protein>
<feature type="compositionally biased region" description="Low complexity" evidence="1">
    <location>
        <begin position="478"/>
        <end position="487"/>
    </location>
</feature>
<feature type="compositionally biased region" description="Basic and acidic residues" evidence="1">
    <location>
        <begin position="463"/>
        <end position="475"/>
    </location>
</feature>